<keyword evidence="5" id="KW-0256">Endoplasmic reticulum</keyword>
<dbReference type="OrthoDB" id="263893at2759"/>
<evidence type="ECO:0000256" key="1">
    <source>
        <dbReference type="ARBA" id="ARBA00004477"/>
    </source>
</evidence>
<protein>
    <recommendedName>
        <fullName evidence="3">Signal peptidase complex subunit 1</fullName>
    </recommendedName>
</protein>
<proteinExistence type="inferred from homology"/>
<name>A0A4S2N465_9PEZI</name>
<keyword evidence="7 9" id="KW-0472">Membrane</keyword>
<evidence type="ECO:0000256" key="5">
    <source>
        <dbReference type="ARBA" id="ARBA00022824"/>
    </source>
</evidence>
<dbReference type="GO" id="GO:0045047">
    <property type="term" value="P:protein targeting to ER"/>
    <property type="evidence" value="ECO:0007669"/>
    <property type="project" value="TreeGrafter"/>
</dbReference>
<dbReference type="GO" id="GO:0006465">
    <property type="term" value="P:signal peptide processing"/>
    <property type="evidence" value="ECO:0007669"/>
    <property type="project" value="InterPro"/>
</dbReference>
<dbReference type="EMBL" id="ML220113">
    <property type="protein sequence ID" value="TGZ83764.1"/>
    <property type="molecule type" value="Genomic_DNA"/>
</dbReference>
<comment type="subcellular location">
    <subcellularLocation>
        <location evidence="1">Endoplasmic reticulum membrane</location>
        <topology evidence="1">Multi-pass membrane protein</topology>
    </subcellularLocation>
</comment>
<keyword evidence="4 9" id="KW-0812">Transmembrane</keyword>
<evidence type="ECO:0000256" key="6">
    <source>
        <dbReference type="ARBA" id="ARBA00022989"/>
    </source>
</evidence>
<evidence type="ECO:0000256" key="7">
    <source>
        <dbReference type="ARBA" id="ARBA00023136"/>
    </source>
</evidence>
<evidence type="ECO:0000256" key="8">
    <source>
        <dbReference type="ARBA" id="ARBA00045204"/>
    </source>
</evidence>
<dbReference type="PANTHER" id="PTHR13202">
    <property type="entry name" value="MICROSOMAL SIGNAL PEPTIDASE 12 KDA SUBUNIT"/>
    <property type="match status" value="1"/>
</dbReference>
<accession>A0A4S2N465</accession>
<dbReference type="FunCoup" id="A0A4S2N465">
    <property type="interactions" value="130"/>
</dbReference>
<keyword evidence="11" id="KW-1185">Reference proteome</keyword>
<evidence type="ECO:0000256" key="9">
    <source>
        <dbReference type="SAM" id="Phobius"/>
    </source>
</evidence>
<evidence type="ECO:0000256" key="4">
    <source>
        <dbReference type="ARBA" id="ARBA00022692"/>
    </source>
</evidence>
<dbReference type="InParanoid" id="A0A4S2N465"/>
<gene>
    <name evidence="10" type="ORF">EX30DRAFT_327426</name>
</gene>
<dbReference type="Pfam" id="PF06645">
    <property type="entry name" value="SPC12"/>
    <property type="match status" value="1"/>
</dbReference>
<feature type="transmembrane region" description="Helical" evidence="9">
    <location>
        <begin position="48"/>
        <end position="70"/>
    </location>
</feature>
<evidence type="ECO:0000313" key="10">
    <source>
        <dbReference type="EMBL" id="TGZ83764.1"/>
    </source>
</evidence>
<evidence type="ECO:0000256" key="2">
    <source>
        <dbReference type="ARBA" id="ARBA00005245"/>
    </source>
</evidence>
<comment type="function">
    <text evidence="8">Component of the signal peptidase complex (SPC) which catalyzes the cleavage of N-terminal signal sequences from nascent proteins as they are translocated into the lumen of the endoplasmic reticulum. Dispensable for SPC enzymatic activity.</text>
</comment>
<evidence type="ECO:0000256" key="3">
    <source>
        <dbReference type="ARBA" id="ARBA00017059"/>
    </source>
</evidence>
<dbReference type="InterPro" id="IPR009542">
    <property type="entry name" value="Spc1/SPCS1"/>
</dbReference>
<sequence length="118" mass="13470">MGTIQRFVDSFIDFEDQKLAEQLCNILLILMGLIAYAIGFTFQDLRYIVYISLGGTALTMLAVVPPWPFFNKHPVSCFLLEQRRWRTKSNSDAGHGLGRKSWVQAFSNFSFKDNVNAD</sequence>
<comment type="similarity">
    <text evidence="2">Belongs to the SPCS1 family.</text>
</comment>
<dbReference type="STRING" id="341454.A0A4S2N465"/>
<dbReference type="AlphaFoldDB" id="A0A4S2N465"/>
<feature type="transmembrane region" description="Helical" evidence="9">
    <location>
        <begin position="23"/>
        <end position="42"/>
    </location>
</feature>
<evidence type="ECO:0000313" key="11">
    <source>
        <dbReference type="Proteomes" id="UP000298138"/>
    </source>
</evidence>
<dbReference type="GO" id="GO:0005787">
    <property type="term" value="C:signal peptidase complex"/>
    <property type="evidence" value="ECO:0007669"/>
    <property type="project" value="InterPro"/>
</dbReference>
<dbReference type="PANTHER" id="PTHR13202:SF0">
    <property type="entry name" value="SIGNAL PEPTIDASE COMPLEX SUBUNIT 1"/>
    <property type="match status" value="1"/>
</dbReference>
<keyword evidence="6 9" id="KW-1133">Transmembrane helix</keyword>
<organism evidence="10 11">
    <name type="scientific">Ascodesmis nigricans</name>
    <dbReference type="NCBI Taxonomy" id="341454"/>
    <lineage>
        <taxon>Eukaryota</taxon>
        <taxon>Fungi</taxon>
        <taxon>Dikarya</taxon>
        <taxon>Ascomycota</taxon>
        <taxon>Pezizomycotina</taxon>
        <taxon>Pezizomycetes</taxon>
        <taxon>Pezizales</taxon>
        <taxon>Ascodesmidaceae</taxon>
        <taxon>Ascodesmis</taxon>
    </lineage>
</organism>
<dbReference type="Proteomes" id="UP000298138">
    <property type="component" value="Unassembled WGS sequence"/>
</dbReference>
<reference evidence="10 11" key="1">
    <citation type="submission" date="2019-04" db="EMBL/GenBank/DDBJ databases">
        <title>Comparative genomics and transcriptomics to analyze fruiting body development in filamentous ascomycetes.</title>
        <authorList>
            <consortium name="DOE Joint Genome Institute"/>
            <person name="Lutkenhaus R."/>
            <person name="Traeger S."/>
            <person name="Breuer J."/>
            <person name="Kuo A."/>
            <person name="Lipzen A."/>
            <person name="Pangilinan J."/>
            <person name="Dilworth D."/>
            <person name="Sandor L."/>
            <person name="Poggeler S."/>
            <person name="Barry K."/>
            <person name="Grigoriev I.V."/>
            <person name="Nowrousian M."/>
        </authorList>
    </citation>
    <scope>NUCLEOTIDE SEQUENCE [LARGE SCALE GENOMIC DNA]</scope>
    <source>
        <strain evidence="10 11">CBS 389.68</strain>
    </source>
</reference>